<dbReference type="AlphaFoldDB" id="X1K910"/>
<protein>
    <recommendedName>
        <fullName evidence="2">Nucleoside transporter/FeoB GTPase Gate domain-containing protein</fullName>
    </recommendedName>
</protein>
<organism evidence="3">
    <name type="scientific">marine sediment metagenome</name>
    <dbReference type="NCBI Taxonomy" id="412755"/>
    <lineage>
        <taxon>unclassified sequences</taxon>
        <taxon>metagenomes</taxon>
        <taxon>ecological metagenomes</taxon>
    </lineage>
</organism>
<comment type="caution">
    <text evidence="3">The sequence shown here is derived from an EMBL/GenBank/DDBJ whole genome shotgun (WGS) entry which is preliminary data.</text>
</comment>
<dbReference type="PANTHER" id="PTHR43185:SF1">
    <property type="entry name" value="FE(2+) TRANSPORTER FEOB"/>
    <property type="match status" value="1"/>
</dbReference>
<proteinExistence type="predicted"/>
<keyword evidence="1" id="KW-0472">Membrane</keyword>
<dbReference type="InterPro" id="IPR050860">
    <property type="entry name" value="FeoB_GTPase"/>
</dbReference>
<feature type="domain" description="Nucleoside transporter/FeoB GTPase Gate" evidence="2">
    <location>
        <begin position="41"/>
        <end position="92"/>
    </location>
</feature>
<gene>
    <name evidence="3" type="ORF">S06H3_21040</name>
</gene>
<feature type="transmembrane region" description="Helical" evidence="1">
    <location>
        <begin position="33"/>
        <end position="57"/>
    </location>
</feature>
<dbReference type="GO" id="GO:0015093">
    <property type="term" value="F:ferrous iron transmembrane transporter activity"/>
    <property type="evidence" value="ECO:0007669"/>
    <property type="project" value="TreeGrafter"/>
</dbReference>
<accession>X1K910</accession>
<sequence>MGFIEMGQGWLGNLFGGLLPDGSAIQSLIVDGIIGGVGSVLIFVPIIFLLFLAMAFLEDTGYMARAVFIMDKLMHKIGLHGRSFIPMLLVFSKNCSEKEKKIPRE</sequence>
<evidence type="ECO:0000313" key="3">
    <source>
        <dbReference type="EMBL" id="GAI03093.1"/>
    </source>
</evidence>
<reference evidence="3" key="1">
    <citation type="journal article" date="2014" name="Front. Microbiol.">
        <title>High frequency of phylogenetically diverse reductive dehalogenase-homologous genes in deep subseafloor sedimentary metagenomes.</title>
        <authorList>
            <person name="Kawai M."/>
            <person name="Futagami T."/>
            <person name="Toyoda A."/>
            <person name="Takaki Y."/>
            <person name="Nishi S."/>
            <person name="Hori S."/>
            <person name="Arai W."/>
            <person name="Tsubouchi T."/>
            <person name="Morono Y."/>
            <person name="Uchiyama I."/>
            <person name="Ito T."/>
            <person name="Fujiyama A."/>
            <person name="Inagaki F."/>
            <person name="Takami H."/>
        </authorList>
    </citation>
    <scope>NUCLEOTIDE SEQUENCE</scope>
    <source>
        <strain evidence="3">Expedition CK06-06</strain>
    </source>
</reference>
<keyword evidence="1" id="KW-1133">Transmembrane helix</keyword>
<dbReference type="EMBL" id="BARV01010985">
    <property type="protein sequence ID" value="GAI03093.1"/>
    <property type="molecule type" value="Genomic_DNA"/>
</dbReference>
<evidence type="ECO:0000259" key="2">
    <source>
        <dbReference type="Pfam" id="PF07670"/>
    </source>
</evidence>
<name>X1K910_9ZZZZ</name>
<evidence type="ECO:0000256" key="1">
    <source>
        <dbReference type="SAM" id="Phobius"/>
    </source>
</evidence>
<dbReference type="Pfam" id="PF07670">
    <property type="entry name" value="Gate"/>
    <property type="match status" value="1"/>
</dbReference>
<dbReference type="GO" id="GO:0005886">
    <property type="term" value="C:plasma membrane"/>
    <property type="evidence" value="ECO:0007669"/>
    <property type="project" value="TreeGrafter"/>
</dbReference>
<dbReference type="PANTHER" id="PTHR43185">
    <property type="entry name" value="FERROUS IRON TRANSPORT PROTEIN B"/>
    <property type="match status" value="1"/>
</dbReference>
<dbReference type="InterPro" id="IPR011642">
    <property type="entry name" value="Gate_dom"/>
</dbReference>
<keyword evidence="1" id="KW-0812">Transmembrane</keyword>